<dbReference type="InterPro" id="IPR011737">
    <property type="entry name" value="CHP02206_TP0381"/>
</dbReference>
<dbReference type="Pfam" id="PF14808">
    <property type="entry name" value="TMEM164"/>
    <property type="match status" value="1"/>
</dbReference>
<sequence length="237" mass="27539">MESWFAATSTHYFSLFSTSHLIALTITLAGFVTLLAAKNHLKKKKKLFTSLRWILFALLFVSEFAYQYWAIRNGVWRFDNQMPLHLCGIASVVAMIGLLTMRPLWIQLSFFLGVLPAFLALITPELPYDFQHFRFWKFFIHHIAISWSCLFLALSRPHVITLRSVFSVYGLLLVYAVIVGFFINPWTDSNFLFLSTLPTTVSPLDFFGEGIWYYINLCLTTLALFFIQCLLFRKFVK</sequence>
<dbReference type="NCBIfam" id="TIGR02206">
    <property type="entry name" value="intg_mem_TP0381"/>
    <property type="match status" value="1"/>
</dbReference>
<dbReference type="KEGG" id="pll:I858_006390"/>
<dbReference type="EMBL" id="CP016540">
    <property type="protein sequence ID" value="ANU26652.1"/>
    <property type="molecule type" value="Genomic_DNA"/>
</dbReference>
<keyword evidence="3" id="KW-1185">Reference proteome</keyword>
<dbReference type="Proteomes" id="UP000053354">
    <property type="component" value="Chromosome"/>
</dbReference>
<feature type="transmembrane region" description="Helical" evidence="1">
    <location>
        <begin position="104"/>
        <end position="123"/>
    </location>
</feature>
<evidence type="ECO:0000313" key="3">
    <source>
        <dbReference type="Proteomes" id="UP000053354"/>
    </source>
</evidence>
<proteinExistence type="predicted"/>
<keyword evidence="1" id="KW-1133">Transmembrane helix</keyword>
<dbReference type="RefSeq" id="WP_049693517.1">
    <property type="nucleotide sequence ID" value="NZ_CP016540.2"/>
</dbReference>
<keyword evidence="1" id="KW-0812">Transmembrane</keyword>
<feature type="transmembrane region" description="Helical" evidence="1">
    <location>
        <begin position="211"/>
        <end position="232"/>
    </location>
</feature>
<feature type="transmembrane region" description="Helical" evidence="1">
    <location>
        <begin position="166"/>
        <end position="187"/>
    </location>
</feature>
<feature type="transmembrane region" description="Helical" evidence="1">
    <location>
        <begin position="12"/>
        <end position="37"/>
    </location>
</feature>
<protein>
    <submittedName>
        <fullName evidence="2">ABC transporter permease</fullName>
    </submittedName>
</protein>
<dbReference type="AlphaFoldDB" id="A0A1B1S0D5"/>
<accession>A0A1B1S0D5</accession>
<keyword evidence="1" id="KW-0472">Membrane</keyword>
<feature type="transmembrane region" description="Helical" evidence="1">
    <location>
        <begin position="135"/>
        <end position="154"/>
    </location>
</feature>
<reference evidence="2" key="1">
    <citation type="submission" date="2016-10" db="EMBL/GenBank/DDBJ databases">
        <authorList>
            <person name="See-Too W.S."/>
        </authorList>
    </citation>
    <scope>NUCLEOTIDE SEQUENCE</scope>
    <source>
        <strain evidence="2">L10.15</strain>
    </source>
</reference>
<dbReference type="OrthoDB" id="9813172at2"/>
<feature type="transmembrane region" description="Helical" evidence="1">
    <location>
        <begin position="49"/>
        <end position="70"/>
    </location>
</feature>
<name>A0A1B1S0D5_9BACL</name>
<evidence type="ECO:0000256" key="1">
    <source>
        <dbReference type="SAM" id="Phobius"/>
    </source>
</evidence>
<organism evidence="2 3">
    <name type="scientific">Planococcus versutus</name>
    <dbReference type="NCBI Taxonomy" id="1302659"/>
    <lineage>
        <taxon>Bacteria</taxon>
        <taxon>Bacillati</taxon>
        <taxon>Bacillota</taxon>
        <taxon>Bacilli</taxon>
        <taxon>Bacillales</taxon>
        <taxon>Caryophanaceae</taxon>
        <taxon>Planococcus</taxon>
    </lineage>
</organism>
<dbReference type="STRING" id="1302659.I858_006390"/>
<gene>
    <name evidence="2" type="ORF">I858_006390</name>
</gene>
<evidence type="ECO:0000313" key="2">
    <source>
        <dbReference type="EMBL" id="ANU26652.1"/>
    </source>
</evidence>
<feature type="transmembrane region" description="Helical" evidence="1">
    <location>
        <begin position="82"/>
        <end position="99"/>
    </location>
</feature>